<protein>
    <submittedName>
        <fullName evidence="2">Uncharacterized protein</fullName>
    </submittedName>
</protein>
<evidence type="ECO:0000313" key="2">
    <source>
        <dbReference type="EMBL" id="MPC97176.1"/>
    </source>
</evidence>
<dbReference type="EMBL" id="VSRR010108898">
    <property type="protein sequence ID" value="MPC97176.1"/>
    <property type="molecule type" value="Genomic_DNA"/>
</dbReference>
<reference evidence="2 3" key="1">
    <citation type="submission" date="2019-05" db="EMBL/GenBank/DDBJ databases">
        <title>Another draft genome of Portunus trituberculatus and its Hox gene families provides insights of decapod evolution.</title>
        <authorList>
            <person name="Jeong J.-H."/>
            <person name="Song I."/>
            <person name="Kim S."/>
            <person name="Choi T."/>
            <person name="Kim D."/>
            <person name="Ryu S."/>
            <person name="Kim W."/>
        </authorList>
    </citation>
    <scope>NUCLEOTIDE SEQUENCE [LARGE SCALE GENOMIC DNA]</scope>
    <source>
        <tissue evidence="2">Muscle</tissue>
    </source>
</reference>
<sequence length="90" mass="10078">MVLPKDGIAWKLDCKVRWQPGLTQPDHQGKCVPEVRLKLGCLPGERPDIPEEKESGPQSGEDYRHRSARLVQLVDISEKGEDFGENLLSA</sequence>
<evidence type="ECO:0000313" key="3">
    <source>
        <dbReference type="Proteomes" id="UP000324222"/>
    </source>
</evidence>
<organism evidence="2 3">
    <name type="scientific">Portunus trituberculatus</name>
    <name type="common">Swimming crab</name>
    <name type="synonym">Neptunus trituberculatus</name>
    <dbReference type="NCBI Taxonomy" id="210409"/>
    <lineage>
        <taxon>Eukaryota</taxon>
        <taxon>Metazoa</taxon>
        <taxon>Ecdysozoa</taxon>
        <taxon>Arthropoda</taxon>
        <taxon>Crustacea</taxon>
        <taxon>Multicrustacea</taxon>
        <taxon>Malacostraca</taxon>
        <taxon>Eumalacostraca</taxon>
        <taxon>Eucarida</taxon>
        <taxon>Decapoda</taxon>
        <taxon>Pleocyemata</taxon>
        <taxon>Brachyura</taxon>
        <taxon>Eubrachyura</taxon>
        <taxon>Portunoidea</taxon>
        <taxon>Portunidae</taxon>
        <taxon>Portuninae</taxon>
        <taxon>Portunus</taxon>
    </lineage>
</organism>
<gene>
    <name evidence="2" type="ORF">E2C01_092475</name>
</gene>
<name>A0A5B7JS54_PORTR</name>
<feature type="compositionally biased region" description="Basic and acidic residues" evidence="1">
    <location>
        <begin position="45"/>
        <end position="64"/>
    </location>
</feature>
<proteinExistence type="predicted"/>
<dbReference type="AlphaFoldDB" id="A0A5B7JS54"/>
<keyword evidence="3" id="KW-1185">Reference proteome</keyword>
<accession>A0A5B7JS54</accession>
<feature type="region of interest" description="Disordered" evidence="1">
    <location>
        <begin position="43"/>
        <end position="64"/>
    </location>
</feature>
<dbReference type="Proteomes" id="UP000324222">
    <property type="component" value="Unassembled WGS sequence"/>
</dbReference>
<comment type="caution">
    <text evidence="2">The sequence shown here is derived from an EMBL/GenBank/DDBJ whole genome shotgun (WGS) entry which is preliminary data.</text>
</comment>
<evidence type="ECO:0000256" key="1">
    <source>
        <dbReference type="SAM" id="MobiDB-lite"/>
    </source>
</evidence>